<dbReference type="EMBL" id="CM042033">
    <property type="protein sequence ID" value="KAI3774173.1"/>
    <property type="molecule type" value="Genomic_DNA"/>
</dbReference>
<gene>
    <name evidence="1" type="ORF">L1987_48717</name>
</gene>
<name>A0ACB9FS34_9ASTR</name>
<comment type="caution">
    <text evidence="1">The sequence shown here is derived from an EMBL/GenBank/DDBJ whole genome shotgun (WGS) entry which is preliminary data.</text>
</comment>
<accession>A0ACB9FS34</accession>
<evidence type="ECO:0000313" key="2">
    <source>
        <dbReference type="Proteomes" id="UP001056120"/>
    </source>
</evidence>
<proteinExistence type="predicted"/>
<evidence type="ECO:0000313" key="1">
    <source>
        <dbReference type="EMBL" id="KAI3774173.1"/>
    </source>
</evidence>
<reference evidence="1 2" key="2">
    <citation type="journal article" date="2022" name="Mol. Ecol. Resour.">
        <title>The genomes of chicory, endive, great burdock and yacon provide insights into Asteraceae paleo-polyploidization history and plant inulin production.</title>
        <authorList>
            <person name="Fan W."/>
            <person name="Wang S."/>
            <person name="Wang H."/>
            <person name="Wang A."/>
            <person name="Jiang F."/>
            <person name="Liu H."/>
            <person name="Zhao H."/>
            <person name="Xu D."/>
            <person name="Zhang Y."/>
        </authorList>
    </citation>
    <scope>NUCLEOTIDE SEQUENCE [LARGE SCALE GENOMIC DNA]</scope>
    <source>
        <strain evidence="2">cv. Yunnan</strain>
        <tissue evidence="1">Leaves</tissue>
    </source>
</reference>
<organism evidence="1 2">
    <name type="scientific">Smallanthus sonchifolius</name>
    <dbReference type="NCBI Taxonomy" id="185202"/>
    <lineage>
        <taxon>Eukaryota</taxon>
        <taxon>Viridiplantae</taxon>
        <taxon>Streptophyta</taxon>
        <taxon>Embryophyta</taxon>
        <taxon>Tracheophyta</taxon>
        <taxon>Spermatophyta</taxon>
        <taxon>Magnoliopsida</taxon>
        <taxon>eudicotyledons</taxon>
        <taxon>Gunneridae</taxon>
        <taxon>Pentapetalae</taxon>
        <taxon>asterids</taxon>
        <taxon>campanulids</taxon>
        <taxon>Asterales</taxon>
        <taxon>Asteraceae</taxon>
        <taxon>Asteroideae</taxon>
        <taxon>Heliantheae alliance</taxon>
        <taxon>Millerieae</taxon>
        <taxon>Smallanthus</taxon>
    </lineage>
</organism>
<protein>
    <submittedName>
        <fullName evidence="1">Uncharacterized protein</fullName>
    </submittedName>
</protein>
<dbReference type="Proteomes" id="UP001056120">
    <property type="component" value="Linkage Group LG16"/>
</dbReference>
<reference evidence="2" key="1">
    <citation type="journal article" date="2022" name="Mol. Ecol. Resour.">
        <title>The genomes of chicory, endive, great burdock and yacon provide insights into Asteraceae palaeo-polyploidization history and plant inulin production.</title>
        <authorList>
            <person name="Fan W."/>
            <person name="Wang S."/>
            <person name="Wang H."/>
            <person name="Wang A."/>
            <person name="Jiang F."/>
            <person name="Liu H."/>
            <person name="Zhao H."/>
            <person name="Xu D."/>
            <person name="Zhang Y."/>
        </authorList>
    </citation>
    <scope>NUCLEOTIDE SEQUENCE [LARGE SCALE GENOMIC DNA]</scope>
    <source>
        <strain evidence="2">cv. Yunnan</strain>
    </source>
</reference>
<keyword evidence="2" id="KW-1185">Reference proteome</keyword>
<sequence>MMFLSQEAAQFGPTAVDRVGPDVADRVGPDVADRVGPAVANRALPTVSCDQPHWALYCPACFDPCE</sequence>